<dbReference type="EMBL" id="MVBK01000003">
    <property type="protein sequence ID" value="OOG28733.1"/>
    <property type="molecule type" value="Genomic_DNA"/>
</dbReference>
<comment type="caution">
    <text evidence="1">The sequence shown here is derived from an EMBL/GenBank/DDBJ whole genome shotgun (WGS) entry which is preliminary data.</text>
</comment>
<dbReference type="OrthoDB" id="5784520at2"/>
<dbReference type="RefSeq" id="WP_077277260.1">
    <property type="nucleotide sequence ID" value="NZ_MVBK01000003.1"/>
</dbReference>
<dbReference type="Proteomes" id="UP000189462">
    <property type="component" value="Unassembled WGS sequence"/>
</dbReference>
<evidence type="ECO:0000313" key="1">
    <source>
        <dbReference type="EMBL" id="OOG28733.1"/>
    </source>
</evidence>
<keyword evidence="2" id="KW-1185">Reference proteome</keyword>
<proteinExistence type="predicted"/>
<gene>
    <name evidence="1" type="ORF">B1C78_00875</name>
</gene>
<organism evidence="1 2">
    <name type="scientific">Thioalkalivibrio denitrificans</name>
    <dbReference type="NCBI Taxonomy" id="108003"/>
    <lineage>
        <taxon>Bacteria</taxon>
        <taxon>Pseudomonadati</taxon>
        <taxon>Pseudomonadota</taxon>
        <taxon>Gammaproteobacteria</taxon>
        <taxon>Chromatiales</taxon>
        <taxon>Ectothiorhodospiraceae</taxon>
        <taxon>Thioalkalivibrio</taxon>
    </lineage>
</organism>
<dbReference type="AlphaFoldDB" id="A0A1V3NUV4"/>
<protein>
    <submittedName>
        <fullName evidence="1">Uncharacterized protein</fullName>
    </submittedName>
</protein>
<name>A0A1V3NUV4_9GAMM</name>
<evidence type="ECO:0000313" key="2">
    <source>
        <dbReference type="Proteomes" id="UP000189462"/>
    </source>
</evidence>
<accession>A0A1V3NUV4</accession>
<reference evidence="1 2" key="1">
    <citation type="submission" date="2017-02" db="EMBL/GenBank/DDBJ databases">
        <title>Genomic diversity within the haloalkaliphilic genus Thioalkalivibrio.</title>
        <authorList>
            <person name="Ahn A.-C."/>
            <person name="Meier-Kolthoff J."/>
            <person name="Overmars L."/>
            <person name="Richter M."/>
            <person name="Woyke T."/>
            <person name="Sorokin D.Y."/>
            <person name="Muyzer G."/>
        </authorList>
    </citation>
    <scope>NUCLEOTIDE SEQUENCE [LARGE SCALE GENOMIC DNA]</scope>
    <source>
        <strain evidence="1 2">ALJD</strain>
    </source>
</reference>
<sequence>MPYAVVINLDHEHDSYENCRRLWSTIQSRMIKAGFRLDGRRFVINLPDQEAAELARAVIEGIEQDRDFSHKRIYNHLRDFYGYDVACTQNLMVPPASSIQVREMRRAQ</sequence>